<sequence>MCRTVPRFIIRLFHEQRAQGLAAPADFCTLPLRAYIPAYIHISTHVVHPPLPATLTIRLRFEHRPAGPPARLPPKKNIKKETALQICRRVAPYRMSSVYWSPQMLAGPDRRRQSGVPFHFNPIHPPSIRHLRNTGGRRYLNVVECTIALMLAGPDRRRKTGVPFHFNQIHPPFIRHLRNTGGRRYLNVVEFKIALMLAGPDRGRKTGVPFHFNQIHPPLIRHLRNTGGRRYLNVVECTIALMLAGPDRRRKTGVPFHFNQIHPPSRFGT</sequence>
<comment type="caution">
    <text evidence="1">The sequence shown here is derived from an EMBL/GenBank/DDBJ whole genome shotgun (WGS) entry which is preliminary data.</text>
</comment>
<dbReference type="AlphaFoldDB" id="A0AAD6X872"/>
<accession>A0AAD6X872</accession>
<evidence type="ECO:0000313" key="2">
    <source>
        <dbReference type="Proteomes" id="UP001218188"/>
    </source>
</evidence>
<evidence type="ECO:0000313" key="1">
    <source>
        <dbReference type="EMBL" id="KAJ7042713.1"/>
    </source>
</evidence>
<gene>
    <name evidence="1" type="ORF">C8F04DRAFT_1175833</name>
</gene>
<protein>
    <submittedName>
        <fullName evidence="1">Uncharacterized protein</fullName>
    </submittedName>
</protein>
<name>A0AAD6X872_9AGAR</name>
<organism evidence="1 2">
    <name type="scientific">Mycena alexandri</name>
    <dbReference type="NCBI Taxonomy" id="1745969"/>
    <lineage>
        <taxon>Eukaryota</taxon>
        <taxon>Fungi</taxon>
        <taxon>Dikarya</taxon>
        <taxon>Basidiomycota</taxon>
        <taxon>Agaricomycotina</taxon>
        <taxon>Agaricomycetes</taxon>
        <taxon>Agaricomycetidae</taxon>
        <taxon>Agaricales</taxon>
        <taxon>Marasmiineae</taxon>
        <taxon>Mycenaceae</taxon>
        <taxon>Mycena</taxon>
    </lineage>
</organism>
<dbReference type="Proteomes" id="UP001218188">
    <property type="component" value="Unassembled WGS sequence"/>
</dbReference>
<dbReference type="EMBL" id="JARJCM010000011">
    <property type="protein sequence ID" value="KAJ7042713.1"/>
    <property type="molecule type" value="Genomic_DNA"/>
</dbReference>
<keyword evidence="2" id="KW-1185">Reference proteome</keyword>
<proteinExistence type="predicted"/>
<reference evidence="1" key="1">
    <citation type="submission" date="2023-03" db="EMBL/GenBank/DDBJ databases">
        <title>Massive genome expansion in bonnet fungi (Mycena s.s.) driven by repeated elements and novel gene families across ecological guilds.</title>
        <authorList>
            <consortium name="Lawrence Berkeley National Laboratory"/>
            <person name="Harder C.B."/>
            <person name="Miyauchi S."/>
            <person name="Viragh M."/>
            <person name="Kuo A."/>
            <person name="Thoen E."/>
            <person name="Andreopoulos B."/>
            <person name="Lu D."/>
            <person name="Skrede I."/>
            <person name="Drula E."/>
            <person name="Henrissat B."/>
            <person name="Morin E."/>
            <person name="Kohler A."/>
            <person name="Barry K."/>
            <person name="LaButti K."/>
            <person name="Morin E."/>
            <person name="Salamov A."/>
            <person name="Lipzen A."/>
            <person name="Mereny Z."/>
            <person name="Hegedus B."/>
            <person name="Baldrian P."/>
            <person name="Stursova M."/>
            <person name="Weitz H."/>
            <person name="Taylor A."/>
            <person name="Grigoriev I.V."/>
            <person name="Nagy L.G."/>
            <person name="Martin F."/>
            <person name="Kauserud H."/>
        </authorList>
    </citation>
    <scope>NUCLEOTIDE SEQUENCE</scope>
    <source>
        <strain evidence="1">CBHHK200</strain>
    </source>
</reference>